<protein>
    <submittedName>
        <fullName evidence="1">Uncharacterized protein DUF2478</fullName>
    </submittedName>
</protein>
<accession>A0A2W7HY97</accession>
<dbReference type="Proteomes" id="UP000249688">
    <property type="component" value="Unassembled WGS sequence"/>
</dbReference>
<evidence type="ECO:0000313" key="2">
    <source>
        <dbReference type="Proteomes" id="UP000249688"/>
    </source>
</evidence>
<dbReference type="RefSeq" id="WP_111400253.1">
    <property type="nucleotide sequence ID" value="NZ_QKYU01000033.1"/>
</dbReference>
<gene>
    <name evidence="1" type="ORF">C8P66_13325</name>
</gene>
<sequence length="191" mass="20111">MTQERAALTALVYTDSVAADRALRGTARRLEAMGCRLAGVVQRDEARAGRVGCDMALEELSSGEIIAISQDRGPHARGCRLDVGELLRAMQLVSAALEQRPQVLILNKFGKTEAEGGGFRDLIVQAVGASVPVLIAVPYRNLDQWRAFAGDLAREVALEALDEDALTASLVTGQAAPDGGVTCASVTNGAH</sequence>
<dbReference type="Pfam" id="PF10649">
    <property type="entry name" value="DUF2478"/>
    <property type="match status" value="1"/>
</dbReference>
<proteinExistence type="predicted"/>
<evidence type="ECO:0000313" key="1">
    <source>
        <dbReference type="EMBL" id="PZW38909.1"/>
    </source>
</evidence>
<dbReference type="OrthoDB" id="5918880at2"/>
<dbReference type="InterPro" id="IPR018912">
    <property type="entry name" value="DUF2478"/>
</dbReference>
<keyword evidence="2" id="KW-1185">Reference proteome</keyword>
<dbReference type="EMBL" id="QKYU01000033">
    <property type="protein sequence ID" value="PZW38909.1"/>
    <property type="molecule type" value="Genomic_DNA"/>
</dbReference>
<organism evidence="1 2">
    <name type="scientific">Humitalea rosea</name>
    <dbReference type="NCBI Taxonomy" id="990373"/>
    <lineage>
        <taxon>Bacteria</taxon>
        <taxon>Pseudomonadati</taxon>
        <taxon>Pseudomonadota</taxon>
        <taxon>Alphaproteobacteria</taxon>
        <taxon>Acetobacterales</taxon>
        <taxon>Roseomonadaceae</taxon>
        <taxon>Humitalea</taxon>
    </lineage>
</organism>
<name>A0A2W7HY97_9PROT</name>
<reference evidence="1 2" key="1">
    <citation type="submission" date="2018-06" db="EMBL/GenBank/DDBJ databases">
        <title>Genomic Encyclopedia of Archaeal and Bacterial Type Strains, Phase II (KMG-II): from individual species to whole genera.</title>
        <authorList>
            <person name="Goeker M."/>
        </authorList>
    </citation>
    <scope>NUCLEOTIDE SEQUENCE [LARGE SCALE GENOMIC DNA]</scope>
    <source>
        <strain evidence="1 2">DSM 24525</strain>
    </source>
</reference>
<dbReference type="AlphaFoldDB" id="A0A2W7HY97"/>
<comment type="caution">
    <text evidence="1">The sequence shown here is derived from an EMBL/GenBank/DDBJ whole genome shotgun (WGS) entry which is preliminary data.</text>
</comment>